<dbReference type="RefSeq" id="WP_190473334.1">
    <property type="nucleotide sequence ID" value="NZ_JACJPW010000114.1"/>
</dbReference>
<dbReference type="Pfam" id="PF11189">
    <property type="entry name" value="DUF2973"/>
    <property type="match status" value="1"/>
</dbReference>
<evidence type="ECO:0000313" key="3">
    <source>
        <dbReference type="Proteomes" id="UP000641646"/>
    </source>
</evidence>
<protein>
    <submittedName>
        <fullName evidence="2">DUF2973 domain-containing protein</fullName>
    </submittedName>
</protein>
<dbReference type="AlphaFoldDB" id="A0A926ZK23"/>
<name>A0A926ZK23_9CYAN</name>
<proteinExistence type="predicted"/>
<organism evidence="2 3">
    <name type="scientific">Aerosakkonema funiforme FACHB-1375</name>
    <dbReference type="NCBI Taxonomy" id="2949571"/>
    <lineage>
        <taxon>Bacteria</taxon>
        <taxon>Bacillati</taxon>
        <taxon>Cyanobacteriota</taxon>
        <taxon>Cyanophyceae</taxon>
        <taxon>Oscillatoriophycideae</taxon>
        <taxon>Aerosakkonematales</taxon>
        <taxon>Aerosakkonemataceae</taxon>
        <taxon>Aerosakkonema</taxon>
    </lineage>
</organism>
<feature type="region of interest" description="Disordered" evidence="1">
    <location>
        <begin position="36"/>
        <end position="55"/>
    </location>
</feature>
<accession>A0A926ZK23</accession>
<evidence type="ECO:0000313" key="2">
    <source>
        <dbReference type="EMBL" id="MBD2185274.1"/>
    </source>
</evidence>
<sequence>MLHLLYILAFTILAFLAVGNLIRSLMSISADYNYSNWSASDRSTSRSHSRRVKQVPHPEFLDEAGNVIDEPLLVMRSIGVEDARQKLESLYENPPEANG</sequence>
<dbReference type="Proteomes" id="UP000641646">
    <property type="component" value="Unassembled WGS sequence"/>
</dbReference>
<evidence type="ECO:0000256" key="1">
    <source>
        <dbReference type="SAM" id="MobiDB-lite"/>
    </source>
</evidence>
<gene>
    <name evidence="2" type="ORF">H6G03_30075</name>
</gene>
<reference evidence="2" key="1">
    <citation type="journal article" date="2015" name="ISME J.">
        <title>Draft Genome Sequence of Streptomyces incarnatus NRRL8089, which Produces the Nucleoside Antibiotic Sinefungin.</title>
        <authorList>
            <person name="Oshima K."/>
            <person name="Hattori M."/>
            <person name="Shimizu H."/>
            <person name="Fukuda K."/>
            <person name="Nemoto M."/>
            <person name="Inagaki K."/>
            <person name="Tamura T."/>
        </authorList>
    </citation>
    <scope>NUCLEOTIDE SEQUENCE</scope>
    <source>
        <strain evidence="2">FACHB-1375</strain>
    </source>
</reference>
<feature type="compositionally biased region" description="Basic residues" evidence="1">
    <location>
        <begin position="45"/>
        <end position="54"/>
    </location>
</feature>
<dbReference type="EMBL" id="JACJPW010000114">
    <property type="protein sequence ID" value="MBD2185274.1"/>
    <property type="molecule type" value="Genomic_DNA"/>
</dbReference>
<dbReference type="InterPro" id="IPR021355">
    <property type="entry name" value="Phage_Syn9_Gp224"/>
</dbReference>
<keyword evidence="3" id="KW-1185">Reference proteome</keyword>
<reference evidence="2" key="2">
    <citation type="submission" date="2020-08" db="EMBL/GenBank/DDBJ databases">
        <authorList>
            <person name="Chen M."/>
            <person name="Teng W."/>
            <person name="Zhao L."/>
            <person name="Hu C."/>
            <person name="Zhou Y."/>
            <person name="Han B."/>
            <person name="Song L."/>
            <person name="Shu W."/>
        </authorList>
    </citation>
    <scope>NUCLEOTIDE SEQUENCE</scope>
    <source>
        <strain evidence="2">FACHB-1375</strain>
    </source>
</reference>
<comment type="caution">
    <text evidence="2">The sequence shown here is derived from an EMBL/GenBank/DDBJ whole genome shotgun (WGS) entry which is preliminary data.</text>
</comment>